<evidence type="ECO:0000313" key="7">
    <source>
        <dbReference type="WBParaSite" id="scaffold12149_cov333.g16110"/>
    </source>
</evidence>
<dbReference type="InterPro" id="IPR005828">
    <property type="entry name" value="MFS_sugar_transport-like"/>
</dbReference>
<dbReference type="SUPFAM" id="SSF103473">
    <property type="entry name" value="MFS general substrate transporter"/>
    <property type="match status" value="2"/>
</dbReference>
<evidence type="ECO:0000313" key="6">
    <source>
        <dbReference type="Proteomes" id="UP000887561"/>
    </source>
</evidence>
<dbReference type="PANTHER" id="PTHR24064">
    <property type="entry name" value="SOLUTE CARRIER FAMILY 22 MEMBER"/>
    <property type="match status" value="1"/>
</dbReference>
<feature type="transmembrane region" description="Helical" evidence="5">
    <location>
        <begin position="195"/>
        <end position="215"/>
    </location>
</feature>
<name>A0A915LH84_MELJA</name>
<feature type="transmembrane region" description="Helical" evidence="5">
    <location>
        <begin position="33"/>
        <end position="52"/>
    </location>
</feature>
<dbReference type="Pfam" id="PF00083">
    <property type="entry name" value="Sugar_tr"/>
    <property type="match status" value="1"/>
</dbReference>
<dbReference type="WBParaSite" id="scaffold12149_cov333.g16110">
    <property type="protein sequence ID" value="scaffold12149_cov333.g16110"/>
    <property type="gene ID" value="scaffold12149_cov333.g16110"/>
</dbReference>
<evidence type="ECO:0000256" key="4">
    <source>
        <dbReference type="ARBA" id="ARBA00023136"/>
    </source>
</evidence>
<evidence type="ECO:0000256" key="5">
    <source>
        <dbReference type="SAM" id="Phobius"/>
    </source>
</evidence>
<dbReference type="InterPro" id="IPR036259">
    <property type="entry name" value="MFS_trans_sf"/>
</dbReference>
<protein>
    <submittedName>
        <fullName evidence="7">Major facilitator superfamily (MFS) profile domain-containing protein</fullName>
    </submittedName>
</protein>
<proteinExistence type="predicted"/>
<evidence type="ECO:0000256" key="1">
    <source>
        <dbReference type="ARBA" id="ARBA00004141"/>
    </source>
</evidence>
<dbReference type="GO" id="GO:0022857">
    <property type="term" value="F:transmembrane transporter activity"/>
    <property type="evidence" value="ECO:0007669"/>
    <property type="project" value="InterPro"/>
</dbReference>
<feature type="transmembrane region" description="Helical" evidence="5">
    <location>
        <begin position="80"/>
        <end position="103"/>
    </location>
</feature>
<keyword evidence="2 5" id="KW-0812">Transmembrane</keyword>
<evidence type="ECO:0000256" key="3">
    <source>
        <dbReference type="ARBA" id="ARBA00022989"/>
    </source>
</evidence>
<sequence>MTSDQQNGKSPSAMEFGWICGANAYNRALFSQIQFAGVLIGTLTFGAISDAFGRKPVSIFALTVGIASMFATAFAPNWQFLLVCRFILGLCIGGDLVVVYTFVMEQLLPTQRMAIRGFFNWHSKGRLEQMRINERKIARLAGLPPTIKLPEHEKLSPKENSFWNLIKDKTLLRRVSVLWVIAVESVPTSLRASSVGSCSLIARIGTLIAPVLVFLNTRWPASVYLIIVLIGSINLLISWLFLIETKGINLDSVHLHEDNKQYEFIGKEEMKNLKIEENKE</sequence>
<accession>A0A915LH84</accession>
<dbReference type="Proteomes" id="UP000887561">
    <property type="component" value="Unplaced"/>
</dbReference>
<feature type="transmembrane region" description="Helical" evidence="5">
    <location>
        <begin position="57"/>
        <end position="74"/>
    </location>
</feature>
<dbReference type="Gene3D" id="1.20.1250.20">
    <property type="entry name" value="MFS general substrate transporter like domains"/>
    <property type="match status" value="2"/>
</dbReference>
<keyword evidence="6" id="KW-1185">Reference proteome</keyword>
<evidence type="ECO:0000256" key="2">
    <source>
        <dbReference type="ARBA" id="ARBA00022692"/>
    </source>
</evidence>
<feature type="transmembrane region" description="Helical" evidence="5">
    <location>
        <begin position="221"/>
        <end position="242"/>
    </location>
</feature>
<organism evidence="6 7">
    <name type="scientific">Meloidogyne javanica</name>
    <name type="common">Root-knot nematode worm</name>
    <dbReference type="NCBI Taxonomy" id="6303"/>
    <lineage>
        <taxon>Eukaryota</taxon>
        <taxon>Metazoa</taxon>
        <taxon>Ecdysozoa</taxon>
        <taxon>Nematoda</taxon>
        <taxon>Chromadorea</taxon>
        <taxon>Rhabditida</taxon>
        <taxon>Tylenchina</taxon>
        <taxon>Tylenchomorpha</taxon>
        <taxon>Tylenchoidea</taxon>
        <taxon>Meloidogynidae</taxon>
        <taxon>Meloidogyninae</taxon>
        <taxon>Meloidogyne</taxon>
        <taxon>Meloidogyne incognita group</taxon>
    </lineage>
</organism>
<dbReference type="AlphaFoldDB" id="A0A915LH84"/>
<keyword evidence="4 5" id="KW-0472">Membrane</keyword>
<comment type="subcellular location">
    <subcellularLocation>
        <location evidence="1">Membrane</location>
        <topology evidence="1">Multi-pass membrane protein</topology>
    </subcellularLocation>
</comment>
<reference evidence="7" key="1">
    <citation type="submission" date="2022-11" db="UniProtKB">
        <authorList>
            <consortium name="WormBaseParasite"/>
        </authorList>
    </citation>
    <scope>IDENTIFICATION</scope>
</reference>
<dbReference type="GO" id="GO:0016020">
    <property type="term" value="C:membrane"/>
    <property type="evidence" value="ECO:0007669"/>
    <property type="project" value="UniProtKB-SubCell"/>
</dbReference>
<keyword evidence="3 5" id="KW-1133">Transmembrane helix</keyword>